<evidence type="ECO:0000313" key="6">
    <source>
        <dbReference type="Proteomes" id="UP000229362"/>
    </source>
</evidence>
<proteinExistence type="predicted"/>
<dbReference type="InterPro" id="IPR029063">
    <property type="entry name" value="SAM-dependent_MTases_sf"/>
</dbReference>
<evidence type="ECO:0000256" key="3">
    <source>
        <dbReference type="ARBA" id="ARBA00022679"/>
    </source>
</evidence>
<organism evidence="5 6">
    <name type="scientific">Candidatus Magasanikbacteria bacterium CG10_big_fil_rev_8_21_14_0_10_43_6</name>
    <dbReference type="NCBI Taxonomy" id="1974650"/>
    <lineage>
        <taxon>Bacteria</taxon>
        <taxon>Candidatus Magasanikiibacteriota</taxon>
    </lineage>
</organism>
<keyword evidence="3" id="KW-0808">Transferase</keyword>
<dbReference type="GO" id="GO:0032259">
    <property type="term" value="P:methylation"/>
    <property type="evidence" value="ECO:0007669"/>
    <property type="project" value="UniProtKB-KW"/>
</dbReference>
<dbReference type="Gene3D" id="3.40.50.150">
    <property type="entry name" value="Vaccinia Virus protein VP39"/>
    <property type="match status" value="1"/>
</dbReference>
<dbReference type="CDD" id="cd02440">
    <property type="entry name" value="AdoMet_MTases"/>
    <property type="match status" value="1"/>
</dbReference>
<dbReference type="EMBL" id="PFBZ01000166">
    <property type="protein sequence ID" value="PIT86311.1"/>
    <property type="molecule type" value="Genomic_DNA"/>
</dbReference>
<dbReference type="Pfam" id="PF13489">
    <property type="entry name" value="Methyltransf_23"/>
    <property type="match status" value="1"/>
</dbReference>
<comment type="caution">
    <text evidence="5">The sequence shown here is derived from an EMBL/GenBank/DDBJ whole genome shotgun (WGS) entry which is preliminary data.</text>
</comment>
<comment type="pathway">
    <text evidence="1">Lipid metabolism.</text>
</comment>
<sequence>MENTKNTTKGWGVVDRSGAEIWDDKPIFLCEEVSTKDRFKLLFYPKKWMLFRHIEKACKKYPRETHFRILDVGCGTGASVIDLKKLLGKQAEVKGIDVVRIQVEIAEKKVQEHGVWAEFAWYDGVNIPYPKDYFDAIYTSDVLGHVEDVRAWLEDLHRVLKPGGALAMFSESQLGKHAYVRKYLYERGLNIDPHAAFHISLFPKEGLRHMIERAGFEVNSMRSAFWASFLVHPDEFRESLKGLKRWKGLKELKKKDQLVIQFLGFINMCLYTLKQWTHPFSTAAAELYGLVEMYVFGRFVEAQGYIILAKKKKR</sequence>
<evidence type="ECO:0000313" key="5">
    <source>
        <dbReference type="EMBL" id="PIT86311.1"/>
    </source>
</evidence>
<reference evidence="6" key="1">
    <citation type="submission" date="2017-09" db="EMBL/GenBank/DDBJ databases">
        <title>Depth-based differentiation of microbial function through sediment-hosted aquifers and enrichment of novel symbionts in the deep terrestrial subsurface.</title>
        <authorList>
            <person name="Probst A.J."/>
            <person name="Ladd B."/>
            <person name="Jarett J.K."/>
            <person name="Geller-Mcgrath D.E."/>
            <person name="Sieber C.M.K."/>
            <person name="Emerson J.B."/>
            <person name="Anantharaman K."/>
            <person name="Thomas B.C."/>
            <person name="Malmstrom R."/>
            <person name="Stieglmeier M."/>
            <person name="Klingl A."/>
            <person name="Woyke T."/>
            <person name="Ryan C.M."/>
            <person name="Banfield J.F."/>
        </authorList>
    </citation>
    <scope>NUCLEOTIDE SEQUENCE [LARGE SCALE GENOMIC DNA]</scope>
</reference>
<name>A0A2M6W0K9_9BACT</name>
<accession>A0A2M6W0K9</accession>
<dbReference type="PANTHER" id="PTHR44307:SF2">
    <property type="entry name" value="PHOSPHOETHANOLAMINE METHYLTRANSFERASE ISOFORM X1"/>
    <property type="match status" value="1"/>
</dbReference>
<dbReference type="AlphaFoldDB" id="A0A2M6W0K9"/>
<gene>
    <name evidence="5" type="ORF">COU33_03900</name>
</gene>
<evidence type="ECO:0000256" key="1">
    <source>
        <dbReference type="ARBA" id="ARBA00005189"/>
    </source>
</evidence>
<dbReference type="SUPFAM" id="SSF53335">
    <property type="entry name" value="S-adenosyl-L-methionine-dependent methyltransferases"/>
    <property type="match status" value="1"/>
</dbReference>
<dbReference type="Proteomes" id="UP000229362">
    <property type="component" value="Unassembled WGS sequence"/>
</dbReference>
<protein>
    <recommendedName>
        <fullName evidence="7">Methyltransferase type 11 domain-containing protein</fullName>
    </recommendedName>
</protein>
<dbReference type="PANTHER" id="PTHR44307">
    <property type="entry name" value="PHOSPHOETHANOLAMINE METHYLTRANSFERASE"/>
    <property type="match status" value="1"/>
</dbReference>
<dbReference type="GO" id="GO:0008168">
    <property type="term" value="F:methyltransferase activity"/>
    <property type="evidence" value="ECO:0007669"/>
    <property type="project" value="UniProtKB-KW"/>
</dbReference>
<keyword evidence="2" id="KW-0489">Methyltransferase</keyword>
<comment type="pathway">
    <text evidence="4">Phospholipid metabolism.</text>
</comment>
<evidence type="ECO:0008006" key="7">
    <source>
        <dbReference type="Google" id="ProtNLM"/>
    </source>
</evidence>
<evidence type="ECO:0000256" key="2">
    <source>
        <dbReference type="ARBA" id="ARBA00022603"/>
    </source>
</evidence>
<evidence type="ECO:0000256" key="4">
    <source>
        <dbReference type="ARBA" id="ARBA00025707"/>
    </source>
</evidence>